<feature type="domain" description="GAF" evidence="1">
    <location>
        <begin position="26"/>
        <end position="157"/>
    </location>
</feature>
<gene>
    <name evidence="2" type="ORF">GCM10007860_33160</name>
</gene>
<dbReference type="RefSeq" id="WP_157236208.1">
    <property type="nucleotide sequence ID" value="NZ_BAABUF010000013.1"/>
</dbReference>
<reference evidence="3" key="1">
    <citation type="journal article" date="2019" name="Int. J. Syst. Evol. Microbiol.">
        <title>The Global Catalogue of Microorganisms (GCM) 10K type strain sequencing project: providing services to taxonomists for standard genome sequencing and annotation.</title>
        <authorList>
            <consortium name="The Broad Institute Genomics Platform"/>
            <consortium name="The Broad Institute Genome Sequencing Center for Infectious Disease"/>
            <person name="Wu L."/>
            <person name="Ma J."/>
        </authorList>
    </citation>
    <scope>NUCLEOTIDE SEQUENCE [LARGE SCALE GENOMIC DNA]</scope>
    <source>
        <strain evidence="3">NBRC 104970</strain>
    </source>
</reference>
<name>A0ABQ6BWQ1_9NEIS</name>
<dbReference type="SUPFAM" id="SSF55781">
    <property type="entry name" value="GAF domain-like"/>
    <property type="match status" value="1"/>
</dbReference>
<dbReference type="Pfam" id="PF01590">
    <property type="entry name" value="GAF"/>
    <property type="match status" value="1"/>
</dbReference>
<dbReference type="InterPro" id="IPR003018">
    <property type="entry name" value="GAF"/>
</dbReference>
<dbReference type="Proteomes" id="UP001156836">
    <property type="component" value="Unassembled WGS sequence"/>
</dbReference>
<accession>A0ABQ6BWQ1</accession>
<evidence type="ECO:0000259" key="1">
    <source>
        <dbReference type="Pfam" id="PF01590"/>
    </source>
</evidence>
<dbReference type="InterPro" id="IPR029016">
    <property type="entry name" value="GAF-like_dom_sf"/>
</dbReference>
<dbReference type="Gene3D" id="3.30.450.40">
    <property type="match status" value="1"/>
</dbReference>
<comment type="caution">
    <text evidence="2">The sequence shown here is derived from an EMBL/GenBank/DDBJ whole genome shotgun (WGS) entry which is preliminary data.</text>
</comment>
<protein>
    <recommendedName>
        <fullName evidence="1">GAF domain-containing protein</fullName>
    </recommendedName>
</protein>
<proteinExistence type="predicted"/>
<sequence length="165" mass="17761">MLAPLPANETARVAALSRLKILHSPPDAVFDELVGYLVHALNAHGGGICLVASDRAWFKAAQTPLLQSGARELSFCTHLIAAEESLLEVPDTTLDPRFAHHPAVLESHLRFYAGAAIVLEGGLRIGSVFVVDTRPRRLSGEERLILQSLAQIAAGEISRQYPPLG</sequence>
<organism evidence="2 3">
    <name type="scientific">Chitiniphilus shinanonensis</name>
    <dbReference type="NCBI Taxonomy" id="553088"/>
    <lineage>
        <taxon>Bacteria</taxon>
        <taxon>Pseudomonadati</taxon>
        <taxon>Pseudomonadota</taxon>
        <taxon>Betaproteobacteria</taxon>
        <taxon>Neisseriales</taxon>
        <taxon>Chitinibacteraceae</taxon>
        <taxon>Chitiniphilus</taxon>
    </lineage>
</organism>
<evidence type="ECO:0000313" key="2">
    <source>
        <dbReference type="EMBL" id="GLS06148.1"/>
    </source>
</evidence>
<dbReference type="PANTHER" id="PTHR43102:SF2">
    <property type="entry name" value="GAF DOMAIN-CONTAINING PROTEIN"/>
    <property type="match status" value="1"/>
</dbReference>
<evidence type="ECO:0000313" key="3">
    <source>
        <dbReference type="Proteomes" id="UP001156836"/>
    </source>
</evidence>
<keyword evidence="3" id="KW-1185">Reference proteome</keyword>
<dbReference type="PANTHER" id="PTHR43102">
    <property type="entry name" value="SLR1143 PROTEIN"/>
    <property type="match status" value="1"/>
</dbReference>
<dbReference type="EMBL" id="BSOZ01000097">
    <property type="protein sequence ID" value="GLS06148.1"/>
    <property type="molecule type" value="Genomic_DNA"/>
</dbReference>